<protein>
    <submittedName>
        <fullName evidence="6">3-hydroxyacyl-CoA dehydrogenase NAD-binding domain-containing protein</fullName>
    </submittedName>
</protein>
<dbReference type="InterPro" id="IPR006176">
    <property type="entry name" value="3-OHacyl-CoA_DH_NAD-bd"/>
</dbReference>
<comment type="similarity">
    <text evidence="2">Belongs to the 3-hydroxyacyl-CoA dehydrogenase family.</text>
</comment>
<accession>A0ABV3PDB8</accession>
<reference evidence="6 7" key="1">
    <citation type="submission" date="2024-07" db="EMBL/GenBank/DDBJ databases">
        <authorList>
            <person name="Thanompreechachai J."/>
            <person name="Duangmal K."/>
        </authorList>
    </citation>
    <scope>NUCLEOTIDE SEQUENCE [LARGE SCALE GENOMIC DNA]</scope>
    <source>
        <strain evidence="6 7">KCTC 19886</strain>
    </source>
</reference>
<sequence>MGNPTSRPTHRPRTTVLGTGLIGTSWTALLLARGHRVTVHDPRPDTGRTLRADLARLVPGLADLGLTLDPDTDDLTVADDLTTAVRGADAVQENGPERLDLKQQLWADVEAAAPADALLLTSTSALTATEVSTRMSDPGRLVVGHPFNPPHLVPLVEVVPGRDTSPATVDRVVEFYTALGKHPVVLRREVPGFVANRLQSALFREAVHLVREGVVDVAGLDDVVTSSIGPRWAAAGPFRSFHLGGGPGGMAHFLTHLGPGMADGWEHLGRPVLDEATTSDLVAQSEQATDGRDVADLARERDTRQAAVLAALAEQ</sequence>
<keyword evidence="7" id="KW-1185">Reference proteome</keyword>
<name>A0ABV3PDB8_9ACTN</name>
<dbReference type="Pfam" id="PF02737">
    <property type="entry name" value="3HCDH_N"/>
    <property type="match status" value="1"/>
</dbReference>
<proteinExistence type="inferred from homology"/>
<keyword evidence="3" id="KW-0560">Oxidoreductase</keyword>
<dbReference type="Proteomes" id="UP001555826">
    <property type="component" value="Unassembled WGS sequence"/>
</dbReference>
<evidence type="ECO:0000313" key="7">
    <source>
        <dbReference type="Proteomes" id="UP001555826"/>
    </source>
</evidence>
<feature type="domain" description="3-hydroxyacyl-CoA dehydrogenase NAD binding" evidence="5">
    <location>
        <begin position="15"/>
        <end position="188"/>
    </location>
</feature>
<dbReference type="InterPro" id="IPR008927">
    <property type="entry name" value="6-PGluconate_DH-like_C_sf"/>
</dbReference>
<dbReference type="Gene3D" id="3.40.50.720">
    <property type="entry name" value="NAD(P)-binding Rossmann-like Domain"/>
    <property type="match status" value="1"/>
</dbReference>
<dbReference type="Gene3D" id="1.10.1040.10">
    <property type="entry name" value="N-(1-d-carboxylethyl)-l-norvaline Dehydrogenase, domain 2"/>
    <property type="match status" value="1"/>
</dbReference>
<comment type="pathway">
    <text evidence="1">Lipid metabolism; butanoate metabolism.</text>
</comment>
<dbReference type="InterPro" id="IPR006180">
    <property type="entry name" value="3-OHacyl-CoA_DH_CS"/>
</dbReference>
<evidence type="ECO:0000256" key="3">
    <source>
        <dbReference type="ARBA" id="ARBA00023002"/>
    </source>
</evidence>
<feature type="domain" description="3-hydroxyacyl-CoA dehydrogenase C-terminal" evidence="4">
    <location>
        <begin position="192"/>
        <end position="257"/>
    </location>
</feature>
<evidence type="ECO:0000256" key="2">
    <source>
        <dbReference type="ARBA" id="ARBA00009463"/>
    </source>
</evidence>
<comment type="caution">
    <text evidence="6">The sequence shown here is derived from an EMBL/GenBank/DDBJ whole genome shotgun (WGS) entry which is preliminary data.</text>
</comment>
<dbReference type="InterPro" id="IPR013328">
    <property type="entry name" value="6PGD_dom2"/>
</dbReference>
<dbReference type="PANTHER" id="PTHR48075:SF1">
    <property type="entry name" value="LAMBDA-CRYSTALLIN HOMOLOG"/>
    <property type="match status" value="1"/>
</dbReference>
<dbReference type="SUPFAM" id="SSF48179">
    <property type="entry name" value="6-phosphogluconate dehydrogenase C-terminal domain-like"/>
    <property type="match status" value="1"/>
</dbReference>
<dbReference type="PANTHER" id="PTHR48075">
    <property type="entry name" value="3-HYDROXYACYL-COA DEHYDROGENASE FAMILY PROTEIN"/>
    <property type="match status" value="1"/>
</dbReference>
<dbReference type="EMBL" id="JBFNQN010000020">
    <property type="protein sequence ID" value="MEW9267635.1"/>
    <property type="molecule type" value="Genomic_DNA"/>
</dbReference>
<dbReference type="Pfam" id="PF00725">
    <property type="entry name" value="3HCDH"/>
    <property type="match status" value="1"/>
</dbReference>
<dbReference type="SUPFAM" id="SSF51735">
    <property type="entry name" value="NAD(P)-binding Rossmann-fold domains"/>
    <property type="match status" value="1"/>
</dbReference>
<dbReference type="RefSeq" id="WP_367641048.1">
    <property type="nucleotide sequence ID" value="NZ_JBFNQN010000020.1"/>
</dbReference>
<evidence type="ECO:0000259" key="4">
    <source>
        <dbReference type="Pfam" id="PF00725"/>
    </source>
</evidence>
<evidence type="ECO:0000259" key="5">
    <source>
        <dbReference type="Pfam" id="PF02737"/>
    </source>
</evidence>
<organism evidence="6 7">
    <name type="scientific">Kineococcus endophyticus</name>
    <dbReference type="NCBI Taxonomy" id="1181883"/>
    <lineage>
        <taxon>Bacteria</taxon>
        <taxon>Bacillati</taxon>
        <taxon>Actinomycetota</taxon>
        <taxon>Actinomycetes</taxon>
        <taxon>Kineosporiales</taxon>
        <taxon>Kineosporiaceae</taxon>
        <taxon>Kineococcus</taxon>
    </lineage>
</organism>
<evidence type="ECO:0000313" key="6">
    <source>
        <dbReference type="EMBL" id="MEW9267635.1"/>
    </source>
</evidence>
<dbReference type="InterPro" id="IPR036291">
    <property type="entry name" value="NAD(P)-bd_dom_sf"/>
</dbReference>
<dbReference type="PROSITE" id="PS00067">
    <property type="entry name" value="3HCDH"/>
    <property type="match status" value="1"/>
</dbReference>
<evidence type="ECO:0000256" key="1">
    <source>
        <dbReference type="ARBA" id="ARBA00005086"/>
    </source>
</evidence>
<gene>
    <name evidence="6" type="ORF">AB1207_23080</name>
</gene>
<dbReference type="InterPro" id="IPR006108">
    <property type="entry name" value="3HC_DH_C"/>
</dbReference>